<sequence length="91" mass="10092">MSSAQYACSKCGEQAIVQGEIGLRTSRDLELIMVVRKDHGVEKKVPLQPRVCGKCGFVDLFVQSPEHLKIVATDKPVGSNSKDRPILEYDF</sequence>
<accession>A0A3B1CRT0</accession>
<protein>
    <submittedName>
        <fullName evidence="1">Uncharacterized protein</fullName>
    </submittedName>
</protein>
<gene>
    <name evidence="1" type="ORF">MNBD_NITROSPINAE05-263</name>
</gene>
<organism evidence="1">
    <name type="scientific">hydrothermal vent metagenome</name>
    <dbReference type="NCBI Taxonomy" id="652676"/>
    <lineage>
        <taxon>unclassified sequences</taxon>
        <taxon>metagenomes</taxon>
        <taxon>ecological metagenomes</taxon>
    </lineage>
</organism>
<dbReference type="EMBL" id="UOGG01000006">
    <property type="protein sequence ID" value="VAX26604.1"/>
    <property type="molecule type" value="Genomic_DNA"/>
</dbReference>
<name>A0A3B1CRT0_9ZZZZ</name>
<evidence type="ECO:0000313" key="1">
    <source>
        <dbReference type="EMBL" id="VAX26604.1"/>
    </source>
</evidence>
<proteinExistence type="predicted"/>
<dbReference type="AlphaFoldDB" id="A0A3B1CRT0"/>
<reference evidence="1" key="1">
    <citation type="submission" date="2018-06" db="EMBL/GenBank/DDBJ databases">
        <authorList>
            <person name="Zhirakovskaya E."/>
        </authorList>
    </citation>
    <scope>NUCLEOTIDE SEQUENCE</scope>
</reference>